<keyword evidence="3" id="KW-0812">Transmembrane</keyword>
<organism evidence="4">
    <name type="scientific">Prasinoderma coloniale</name>
    <dbReference type="NCBI Taxonomy" id="156133"/>
    <lineage>
        <taxon>Eukaryota</taxon>
        <taxon>Viridiplantae</taxon>
        <taxon>Prasinodermophyta</taxon>
        <taxon>Prasinodermophyceae</taxon>
        <taxon>Prasinodermales</taxon>
        <taxon>Prasinodermaceae</taxon>
        <taxon>Prasinoderma</taxon>
    </lineage>
</organism>
<dbReference type="InterPro" id="IPR016833">
    <property type="entry name" value="Put_Na-Bile_cotransptr"/>
</dbReference>
<feature type="transmembrane region" description="Helical" evidence="3">
    <location>
        <begin position="188"/>
        <end position="208"/>
    </location>
</feature>
<feature type="transmembrane region" description="Helical" evidence="3">
    <location>
        <begin position="132"/>
        <end position="154"/>
    </location>
</feature>
<feature type="transmembrane region" description="Helical" evidence="3">
    <location>
        <begin position="100"/>
        <end position="120"/>
    </location>
</feature>
<accession>A0A7R9Y421</accession>
<dbReference type="EMBL" id="HBDZ01010168">
    <property type="protein sequence ID" value="CAD8242725.1"/>
    <property type="molecule type" value="Transcribed_RNA"/>
</dbReference>
<dbReference type="PANTHER" id="PTHR18640">
    <property type="entry name" value="SOLUTE CARRIER FAMILY 10 MEMBER 7"/>
    <property type="match status" value="1"/>
</dbReference>
<evidence type="ECO:0000313" key="4">
    <source>
        <dbReference type="EMBL" id="CAD8242725.1"/>
    </source>
</evidence>
<evidence type="ECO:0000256" key="3">
    <source>
        <dbReference type="SAM" id="Phobius"/>
    </source>
</evidence>
<dbReference type="InterPro" id="IPR038770">
    <property type="entry name" value="Na+/solute_symporter_sf"/>
</dbReference>
<feature type="region of interest" description="Disordered" evidence="2">
    <location>
        <begin position="1"/>
        <end position="61"/>
    </location>
</feature>
<name>A0A7R9Y421_9VIRI</name>
<evidence type="ECO:0000256" key="2">
    <source>
        <dbReference type="SAM" id="MobiDB-lite"/>
    </source>
</evidence>
<proteinExistence type="predicted"/>
<keyword evidence="3" id="KW-0472">Membrane</keyword>
<reference evidence="4" key="1">
    <citation type="submission" date="2021-01" db="EMBL/GenBank/DDBJ databases">
        <authorList>
            <person name="Corre E."/>
            <person name="Pelletier E."/>
            <person name="Niang G."/>
            <person name="Scheremetjew M."/>
            <person name="Finn R."/>
            <person name="Kale V."/>
            <person name="Holt S."/>
            <person name="Cochrane G."/>
            <person name="Meng A."/>
            <person name="Brown T."/>
            <person name="Cohen L."/>
        </authorList>
    </citation>
    <scope>NUCLEOTIDE SEQUENCE</scope>
    <source>
        <strain evidence="4">CCMP1413</strain>
    </source>
</reference>
<sequence>MGREGEARRWEDNEAAGSAEPSETVPLAAPSEPCPQESELCQPPPASAQTPAPDSSPPPSMLSRAASFGLRHYLPLGLVTAIIFSAFVPQPGKALASPGFVGQICIGAIFFISGLGLKTADIRHAVSEWRGMLLGVVFILGITPLAALVVLELPLEPREFMLGLAVFACMPTTLSSGVLLTRQAKGNFALALLLTVTTNLLGVITVPFMLSALLGSTAGMVSIDPLPLLYKLALSILLPLAVGKGVRELAPAVQSRVDGPYKRRLSLLSSTFLILVPLMRVSVANEQLRAVTVSQLLAILAAGVGLHVGYMAVVAPAVALVPIPTPERKAVFLLSTEKTLPVAITVIAFIADELTSVDAEGNTVDASGLMAIPCIVAHLTQVVMDSFLAERWAAATDREEAKRKAEELEAKRAAGDSDDVTLELADAAAAAPPSA</sequence>
<feature type="transmembrane region" description="Helical" evidence="3">
    <location>
        <begin position="228"/>
        <end position="246"/>
    </location>
</feature>
<feature type="transmembrane region" description="Helical" evidence="3">
    <location>
        <begin position="70"/>
        <end position="88"/>
    </location>
</feature>
<feature type="coiled-coil region" evidence="1">
    <location>
        <begin position="391"/>
        <end position="418"/>
    </location>
</feature>
<dbReference type="Gene3D" id="1.20.1530.20">
    <property type="match status" value="1"/>
</dbReference>
<feature type="compositionally biased region" description="Basic and acidic residues" evidence="2">
    <location>
        <begin position="1"/>
        <end position="12"/>
    </location>
</feature>
<feature type="transmembrane region" description="Helical" evidence="3">
    <location>
        <begin position="296"/>
        <end position="321"/>
    </location>
</feature>
<dbReference type="Pfam" id="PF13593">
    <property type="entry name" value="SBF_like"/>
    <property type="match status" value="1"/>
</dbReference>
<feature type="transmembrane region" description="Helical" evidence="3">
    <location>
        <begin position="267"/>
        <end position="284"/>
    </location>
</feature>
<dbReference type="AlphaFoldDB" id="A0A7R9Y421"/>
<feature type="transmembrane region" description="Helical" evidence="3">
    <location>
        <begin position="160"/>
        <end position="181"/>
    </location>
</feature>
<keyword evidence="3" id="KW-1133">Transmembrane helix</keyword>
<evidence type="ECO:0000256" key="1">
    <source>
        <dbReference type="SAM" id="Coils"/>
    </source>
</evidence>
<dbReference type="GO" id="GO:0009941">
    <property type="term" value="C:chloroplast envelope"/>
    <property type="evidence" value="ECO:0007669"/>
    <property type="project" value="TreeGrafter"/>
</dbReference>
<keyword evidence="1" id="KW-0175">Coiled coil</keyword>
<gene>
    <name evidence="4" type="ORF">PCOL08062_LOCUS7768</name>
</gene>
<protein>
    <submittedName>
        <fullName evidence="4">Uncharacterized protein</fullName>
    </submittedName>
</protein>
<dbReference type="PANTHER" id="PTHR18640:SF10">
    <property type="entry name" value="SODIUM_METABOLITE COTRANSPORTER BASS4, CHLOROPLASTIC-RELATED"/>
    <property type="match status" value="1"/>
</dbReference>